<gene>
    <name evidence="1" type="ORF">ATANTOWER_001685</name>
</gene>
<proteinExistence type="predicted"/>
<dbReference type="Proteomes" id="UP001345963">
    <property type="component" value="Unassembled WGS sequence"/>
</dbReference>
<evidence type="ECO:0000313" key="2">
    <source>
        <dbReference type="Proteomes" id="UP001345963"/>
    </source>
</evidence>
<accession>A0ABU7ANR6</accession>
<organism evidence="1 2">
    <name type="scientific">Ataeniobius toweri</name>
    <dbReference type="NCBI Taxonomy" id="208326"/>
    <lineage>
        <taxon>Eukaryota</taxon>
        <taxon>Metazoa</taxon>
        <taxon>Chordata</taxon>
        <taxon>Craniata</taxon>
        <taxon>Vertebrata</taxon>
        <taxon>Euteleostomi</taxon>
        <taxon>Actinopterygii</taxon>
        <taxon>Neopterygii</taxon>
        <taxon>Teleostei</taxon>
        <taxon>Neoteleostei</taxon>
        <taxon>Acanthomorphata</taxon>
        <taxon>Ovalentaria</taxon>
        <taxon>Atherinomorphae</taxon>
        <taxon>Cyprinodontiformes</taxon>
        <taxon>Goodeidae</taxon>
        <taxon>Ataeniobius</taxon>
    </lineage>
</organism>
<name>A0ABU7ANR6_9TELE</name>
<reference evidence="1 2" key="1">
    <citation type="submission" date="2021-07" db="EMBL/GenBank/DDBJ databases">
        <authorList>
            <person name="Palmer J.M."/>
        </authorList>
    </citation>
    <scope>NUCLEOTIDE SEQUENCE [LARGE SCALE GENOMIC DNA]</scope>
    <source>
        <strain evidence="1 2">AT_MEX2019</strain>
        <tissue evidence="1">Muscle</tissue>
    </source>
</reference>
<keyword evidence="2" id="KW-1185">Reference proteome</keyword>
<sequence>MGSAARMQPCLTGLSCGFVPIPVLPLIWQNVTFTWVLENGCHLDYLQEICLLMWMTPHYKEKDQLLMKQPPSFVSQSHQQMQKFVMHKKLHCQPYVSVCLPLYYDSLRCFIHTCQQ</sequence>
<dbReference type="EMBL" id="JAHUTI010020841">
    <property type="protein sequence ID" value="MED6239095.1"/>
    <property type="molecule type" value="Genomic_DNA"/>
</dbReference>
<protein>
    <submittedName>
        <fullName evidence="1">Uncharacterized protein</fullName>
    </submittedName>
</protein>
<evidence type="ECO:0000313" key="1">
    <source>
        <dbReference type="EMBL" id="MED6239095.1"/>
    </source>
</evidence>
<comment type="caution">
    <text evidence="1">The sequence shown here is derived from an EMBL/GenBank/DDBJ whole genome shotgun (WGS) entry which is preliminary data.</text>
</comment>